<keyword evidence="3" id="KW-1185">Reference proteome</keyword>
<dbReference type="GO" id="GO:0003887">
    <property type="term" value="F:DNA-directed DNA polymerase activity"/>
    <property type="evidence" value="ECO:0007669"/>
    <property type="project" value="UniProtKB-EC"/>
</dbReference>
<dbReference type="Proteomes" id="UP001056873">
    <property type="component" value="Chromosome"/>
</dbReference>
<comment type="function">
    <text evidence="1">Part of the beta sliding clamp loading complex, which hydrolyzes ATP to load the beta clamp onto primed DNA to form the DNA replication pre-initiation complex. DNA polymerase III is a complex, multichain enzyme responsible for most of the replicative synthesis in bacteria. This DNA polymerase also exhibits 3' to 5' exonuclease activity.</text>
</comment>
<evidence type="ECO:0000313" key="3">
    <source>
        <dbReference type="Proteomes" id="UP001056873"/>
    </source>
</evidence>
<dbReference type="InterPro" id="IPR004615">
    <property type="entry name" value="DNA_pol_III_psi"/>
</dbReference>
<dbReference type="SUPFAM" id="SSF102220">
    <property type="entry name" value="DNA polymerase III psi subunit"/>
    <property type="match status" value="1"/>
</dbReference>
<dbReference type="Pfam" id="PF03603">
    <property type="entry name" value="DNA_III_psi"/>
    <property type="match status" value="1"/>
</dbReference>
<gene>
    <name evidence="2" type="ORF">KFQ06_03235</name>
</gene>
<name>A0ABY5CUY6_9GAMM</name>
<keyword evidence="1 2" id="KW-0548">Nucleotidyltransferase</keyword>
<proteinExistence type="predicted"/>
<dbReference type="PIRSF" id="PIRSF029225">
    <property type="entry name" value="DNA_pol_III_psi"/>
    <property type="match status" value="1"/>
</dbReference>
<dbReference type="InterPro" id="IPR036654">
    <property type="entry name" value="DNA_pol_III_psi_sf"/>
</dbReference>
<reference evidence="2" key="1">
    <citation type="journal article" date="2022" name="BMC Genomics">
        <title>Genome sequence of the entomopathogenic Serratia entomophila isolate 626 and characterisation of the species specific itaconate degradation pathway.</title>
        <authorList>
            <person name="Vaughan A.L."/>
            <person name="Altermann E."/>
            <person name="Glare T.R."/>
            <person name="Hurst M.R.H."/>
        </authorList>
    </citation>
    <scope>NUCLEOTIDE SEQUENCE</scope>
    <source>
        <strain evidence="2">626</strain>
    </source>
</reference>
<evidence type="ECO:0000313" key="2">
    <source>
        <dbReference type="EMBL" id="USV01560.1"/>
    </source>
</evidence>
<evidence type="ECO:0000256" key="1">
    <source>
        <dbReference type="PIRNR" id="PIRNR029225"/>
    </source>
</evidence>
<dbReference type="NCBIfam" id="NF005337">
    <property type="entry name" value="PRK06856.1-3"/>
    <property type="match status" value="1"/>
</dbReference>
<accession>A0ABY5CUY6</accession>
<dbReference type="RefSeq" id="WP_252961384.1">
    <property type="nucleotide sequence ID" value="NZ_CAMIPE010000002.1"/>
</dbReference>
<protein>
    <recommendedName>
        <fullName evidence="1">DNA polymerase III subunit psi</fullName>
    </recommendedName>
</protein>
<keyword evidence="1" id="KW-0235">DNA replication</keyword>
<sequence>MASKRDWLLQQLGITQWTLRRPAALQGEVAVSLPPGARLLVVAQAQPDPQDPLFCDVLRSLGLTPAQTYGLTPEQVAMLPEDTECNSWRLGVAEPLAVAGAQLHSPALAELSQDAGAKRALWQQICHHEQYFYPDGGRSGHGVQD</sequence>
<organism evidence="2 3">
    <name type="scientific">Serratia entomophila</name>
    <dbReference type="NCBI Taxonomy" id="42906"/>
    <lineage>
        <taxon>Bacteria</taxon>
        <taxon>Pseudomonadati</taxon>
        <taxon>Pseudomonadota</taxon>
        <taxon>Gammaproteobacteria</taxon>
        <taxon>Enterobacterales</taxon>
        <taxon>Yersiniaceae</taxon>
        <taxon>Serratia</taxon>
    </lineage>
</organism>
<keyword evidence="1 2" id="KW-0808">Transferase</keyword>
<dbReference type="Gene3D" id="3.40.50.10220">
    <property type="entry name" value="DNA polymerase III, psi subunit"/>
    <property type="match status" value="1"/>
</dbReference>
<dbReference type="EMBL" id="CP074347">
    <property type="protein sequence ID" value="USV01560.1"/>
    <property type="molecule type" value="Genomic_DNA"/>
</dbReference>
<keyword evidence="1" id="KW-0239">DNA-directed DNA polymerase</keyword>